<feature type="domain" description="DUF4440" evidence="1">
    <location>
        <begin position="14"/>
        <end position="112"/>
    </location>
</feature>
<dbReference type="SUPFAM" id="SSF54427">
    <property type="entry name" value="NTF2-like"/>
    <property type="match status" value="1"/>
</dbReference>
<evidence type="ECO:0000313" key="2">
    <source>
        <dbReference type="EMBL" id="MDH2391055.1"/>
    </source>
</evidence>
<accession>A0ABT6HR20</accession>
<dbReference type="Pfam" id="PF14534">
    <property type="entry name" value="DUF4440"/>
    <property type="match status" value="1"/>
</dbReference>
<proteinExistence type="predicted"/>
<dbReference type="Gene3D" id="3.10.450.50">
    <property type="match status" value="1"/>
</dbReference>
<comment type="caution">
    <text evidence="2">The sequence shown here is derived from an EMBL/GenBank/DDBJ whole genome shotgun (WGS) entry which is preliminary data.</text>
</comment>
<dbReference type="EMBL" id="JARWBG010000023">
    <property type="protein sequence ID" value="MDH2391055.1"/>
    <property type="molecule type" value="Genomic_DNA"/>
</dbReference>
<sequence length="127" mass="13941">MPTEPADPVGAAMEAELRLLDPAVRVSPQQLAELLHPDFCGIGASGRTWNRDTVTAALTTRLESAQRPVTASHMRGVRLAPDVVHLTFDTESGAQRTHRSSLWRLTEGRWLLYFHQGTHFGARADAG</sequence>
<reference evidence="2 3" key="1">
    <citation type="submission" date="2023-04" db="EMBL/GenBank/DDBJ databases">
        <title>Streptomyces chengmaiensis sp. nov. isolated from the stem of mangrove plant in Hainan.</title>
        <authorList>
            <person name="Huang X."/>
            <person name="Zhou S."/>
            <person name="Chu X."/>
            <person name="Xie Y."/>
            <person name="Lin Y."/>
        </authorList>
    </citation>
    <scope>NUCLEOTIDE SEQUENCE [LARGE SCALE GENOMIC DNA]</scope>
    <source>
        <strain evidence="2 3">HNM0663</strain>
    </source>
</reference>
<organism evidence="2 3">
    <name type="scientific">Streptomyces chengmaiensis</name>
    <dbReference type="NCBI Taxonomy" id="3040919"/>
    <lineage>
        <taxon>Bacteria</taxon>
        <taxon>Bacillati</taxon>
        <taxon>Actinomycetota</taxon>
        <taxon>Actinomycetes</taxon>
        <taxon>Kitasatosporales</taxon>
        <taxon>Streptomycetaceae</taxon>
        <taxon>Streptomyces</taxon>
    </lineage>
</organism>
<gene>
    <name evidence="2" type="ORF">QCN29_20120</name>
</gene>
<dbReference type="Proteomes" id="UP001223144">
    <property type="component" value="Unassembled WGS sequence"/>
</dbReference>
<evidence type="ECO:0000313" key="3">
    <source>
        <dbReference type="Proteomes" id="UP001223144"/>
    </source>
</evidence>
<keyword evidence="3" id="KW-1185">Reference proteome</keyword>
<evidence type="ECO:0000259" key="1">
    <source>
        <dbReference type="Pfam" id="PF14534"/>
    </source>
</evidence>
<dbReference type="InterPro" id="IPR032710">
    <property type="entry name" value="NTF2-like_dom_sf"/>
</dbReference>
<name>A0ABT6HR20_9ACTN</name>
<protein>
    <submittedName>
        <fullName evidence="2">Nuclear transport factor 2 family protein</fullName>
    </submittedName>
</protein>
<dbReference type="RefSeq" id="WP_279929772.1">
    <property type="nucleotide sequence ID" value="NZ_JARWBG010000023.1"/>
</dbReference>
<dbReference type="InterPro" id="IPR027843">
    <property type="entry name" value="DUF4440"/>
</dbReference>